<keyword evidence="3" id="KW-1185">Reference proteome</keyword>
<dbReference type="Proteomes" id="UP000198889">
    <property type="component" value="Unassembled WGS sequence"/>
</dbReference>
<feature type="region of interest" description="Disordered" evidence="1">
    <location>
        <begin position="125"/>
        <end position="159"/>
    </location>
</feature>
<dbReference type="SUPFAM" id="SSF48452">
    <property type="entry name" value="TPR-like"/>
    <property type="match status" value="1"/>
</dbReference>
<gene>
    <name evidence="2" type="ORF">SAMN05660859_2657</name>
</gene>
<dbReference type="InterPro" id="IPR011990">
    <property type="entry name" value="TPR-like_helical_dom_sf"/>
</dbReference>
<dbReference type="RefSeq" id="WP_091440312.1">
    <property type="nucleotide sequence ID" value="NZ_FMTP01000003.1"/>
</dbReference>
<sequence length="210" mass="22089">MTSALRPRLALVAVAGLACVLIAGPAAWGRLLLQSGAPGAAARLLDDAAARGLALYRAGDYAAADAAFAEAGRSQTFNRALTLAATGRYALSVAYFDAVLFASPSDEEARRLRDLVDAMVPKTTGEAKVPGRLPGEGGLGPSAQADGPTMAGTPDPAWKKPIEARGFAASDAWLETLADDPGEFLRLRLRREYERRAGLGLLRPEEGEKW</sequence>
<name>A0A1G4SYS6_9HYPH</name>
<dbReference type="PROSITE" id="PS51257">
    <property type="entry name" value="PROKAR_LIPOPROTEIN"/>
    <property type="match status" value="1"/>
</dbReference>
<accession>A0A1G4SYS6</accession>
<protein>
    <submittedName>
        <fullName evidence="2">Ca-activated chloride channel family protein</fullName>
    </submittedName>
</protein>
<evidence type="ECO:0000256" key="1">
    <source>
        <dbReference type="SAM" id="MobiDB-lite"/>
    </source>
</evidence>
<dbReference type="EMBL" id="FMTP01000003">
    <property type="protein sequence ID" value="SCW74340.1"/>
    <property type="molecule type" value="Genomic_DNA"/>
</dbReference>
<reference evidence="3" key="1">
    <citation type="submission" date="2016-10" db="EMBL/GenBank/DDBJ databases">
        <authorList>
            <person name="Varghese N."/>
            <person name="Submissions S."/>
        </authorList>
    </citation>
    <scope>NUCLEOTIDE SEQUENCE [LARGE SCALE GENOMIC DNA]</scope>
    <source>
        <strain evidence="3">CGMCC 1.1761</strain>
    </source>
</reference>
<dbReference type="STRING" id="177413.SAMN05660859_2657"/>
<organism evidence="2 3">
    <name type="scientific">Ancylobacter rudongensis</name>
    <dbReference type="NCBI Taxonomy" id="177413"/>
    <lineage>
        <taxon>Bacteria</taxon>
        <taxon>Pseudomonadati</taxon>
        <taxon>Pseudomonadota</taxon>
        <taxon>Alphaproteobacteria</taxon>
        <taxon>Hyphomicrobiales</taxon>
        <taxon>Xanthobacteraceae</taxon>
        <taxon>Ancylobacter</taxon>
    </lineage>
</organism>
<evidence type="ECO:0000313" key="2">
    <source>
        <dbReference type="EMBL" id="SCW74340.1"/>
    </source>
</evidence>
<dbReference type="AlphaFoldDB" id="A0A1G4SYS6"/>
<proteinExistence type="predicted"/>
<evidence type="ECO:0000313" key="3">
    <source>
        <dbReference type="Proteomes" id="UP000198889"/>
    </source>
</evidence>